<feature type="region of interest" description="Disordered" evidence="1">
    <location>
        <begin position="132"/>
        <end position="151"/>
    </location>
</feature>
<feature type="compositionally biased region" description="Low complexity" evidence="1">
    <location>
        <begin position="229"/>
        <end position="245"/>
    </location>
</feature>
<feature type="compositionally biased region" description="Basic residues" evidence="1">
    <location>
        <begin position="138"/>
        <end position="151"/>
    </location>
</feature>
<feature type="compositionally biased region" description="Low complexity" evidence="1">
    <location>
        <begin position="24"/>
        <end position="44"/>
    </location>
</feature>
<evidence type="ECO:0000313" key="3">
    <source>
        <dbReference type="Proteomes" id="UP001222325"/>
    </source>
</evidence>
<protein>
    <submittedName>
        <fullName evidence="2">Uncharacterized protein</fullName>
    </submittedName>
</protein>
<dbReference type="EMBL" id="JARJCN010000065">
    <property type="protein sequence ID" value="KAJ7078586.1"/>
    <property type="molecule type" value="Genomic_DNA"/>
</dbReference>
<evidence type="ECO:0000256" key="1">
    <source>
        <dbReference type="SAM" id="MobiDB-lite"/>
    </source>
</evidence>
<proteinExistence type="predicted"/>
<organism evidence="2 3">
    <name type="scientific">Mycena belliarum</name>
    <dbReference type="NCBI Taxonomy" id="1033014"/>
    <lineage>
        <taxon>Eukaryota</taxon>
        <taxon>Fungi</taxon>
        <taxon>Dikarya</taxon>
        <taxon>Basidiomycota</taxon>
        <taxon>Agaricomycotina</taxon>
        <taxon>Agaricomycetes</taxon>
        <taxon>Agaricomycetidae</taxon>
        <taxon>Agaricales</taxon>
        <taxon>Marasmiineae</taxon>
        <taxon>Mycenaceae</taxon>
        <taxon>Mycena</taxon>
    </lineage>
</organism>
<dbReference type="AlphaFoldDB" id="A0AAD6XL16"/>
<sequence length="245" mass="25858">MRDTSRIQQILSIHEYIQHKQKSSRSSSSAARSSSLCSSSSSASPQNGTAAGREQLGRDTVPWTAVAFAASISSSSLAQLPPASDPGSGRQGLAAGRTWICARLRCPSPQICATVAGSDSAERRAYADDRRAGGTACGRRKGRGSRASRTRKMTAAAAALWEGGGAFQGQADQRQIYGPTTYMWRCGRRFASIGARSRHSSSSLSVLRDDREHTRPQTAPTNAPPPPAAATRPESSASRARLPGA</sequence>
<feature type="region of interest" description="Disordered" evidence="1">
    <location>
        <begin position="197"/>
        <end position="245"/>
    </location>
</feature>
<dbReference type="Proteomes" id="UP001222325">
    <property type="component" value="Unassembled WGS sequence"/>
</dbReference>
<keyword evidence="3" id="KW-1185">Reference proteome</keyword>
<name>A0AAD6XL16_9AGAR</name>
<comment type="caution">
    <text evidence="2">The sequence shown here is derived from an EMBL/GenBank/DDBJ whole genome shotgun (WGS) entry which is preliminary data.</text>
</comment>
<evidence type="ECO:0000313" key="2">
    <source>
        <dbReference type="EMBL" id="KAJ7078586.1"/>
    </source>
</evidence>
<gene>
    <name evidence="2" type="ORF">B0H15DRAFT_954485</name>
</gene>
<feature type="region of interest" description="Disordered" evidence="1">
    <location>
        <begin position="18"/>
        <end position="56"/>
    </location>
</feature>
<accession>A0AAD6XL16</accession>
<reference evidence="2" key="1">
    <citation type="submission" date="2023-03" db="EMBL/GenBank/DDBJ databases">
        <title>Massive genome expansion in bonnet fungi (Mycena s.s.) driven by repeated elements and novel gene families across ecological guilds.</title>
        <authorList>
            <consortium name="Lawrence Berkeley National Laboratory"/>
            <person name="Harder C.B."/>
            <person name="Miyauchi S."/>
            <person name="Viragh M."/>
            <person name="Kuo A."/>
            <person name="Thoen E."/>
            <person name="Andreopoulos B."/>
            <person name="Lu D."/>
            <person name="Skrede I."/>
            <person name="Drula E."/>
            <person name="Henrissat B."/>
            <person name="Morin E."/>
            <person name="Kohler A."/>
            <person name="Barry K."/>
            <person name="LaButti K."/>
            <person name="Morin E."/>
            <person name="Salamov A."/>
            <person name="Lipzen A."/>
            <person name="Mereny Z."/>
            <person name="Hegedus B."/>
            <person name="Baldrian P."/>
            <person name="Stursova M."/>
            <person name="Weitz H."/>
            <person name="Taylor A."/>
            <person name="Grigoriev I.V."/>
            <person name="Nagy L.G."/>
            <person name="Martin F."/>
            <person name="Kauserud H."/>
        </authorList>
    </citation>
    <scope>NUCLEOTIDE SEQUENCE</scope>
    <source>
        <strain evidence="2">CBHHK173m</strain>
    </source>
</reference>